<dbReference type="GO" id="GO:0005525">
    <property type="term" value="F:GTP binding"/>
    <property type="evidence" value="ECO:0007669"/>
    <property type="project" value="UniProtKB-UniRule"/>
</dbReference>
<feature type="binding site" evidence="7">
    <location>
        <position position="257"/>
    </location>
    <ligand>
        <name>Mg(2+)</name>
        <dbReference type="ChEBI" id="CHEBI:18420"/>
    </ligand>
</feature>
<dbReference type="PROSITE" id="PS51709">
    <property type="entry name" value="G_TRME"/>
    <property type="match status" value="1"/>
</dbReference>
<comment type="caution">
    <text evidence="10">The sequence shown here is derived from an EMBL/GenBank/DDBJ whole genome shotgun (WGS) entry which is preliminary data.</text>
</comment>
<evidence type="ECO:0000313" key="11">
    <source>
        <dbReference type="Proteomes" id="UP000824014"/>
    </source>
</evidence>
<dbReference type="SUPFAM" id="SSF116878">
    <property type="entry name" value="TrmE connector domain"/>
    <property type="match status" value="1"/>
</dbReference>
<gene>
    <name evidence="7 10" type="primary">mnmE</name>
    <name evidence="7" type="synonym">trmE</name>
    <name evidence="10" type="ORF">H9816_07030</name>
</gene>
<dbReference type="AlphaFoldDB" id="A0A9D2IMB0"/>
<keyword evidence="2 7" id="KW-0819">tRNA processing</keyword>
<dbReference type="GO" id="GO:0005829">
    <property type="term" value="C:cytosol"/>
    <property type="evidence" value="ECO:0007669"/>
    <property type="project" value="TreeGrafter"/>
</dbReference>
<feature type="binding site" evidence="7">
    <location>
        <begin position="276"/>
        <end position="279"/>
    </location>
    <ligand>
        <name>GTP</name>
        <dbReference type="ChEBI" id="CHEBI:37565"/>
    </ligand>
</feature>
<feature type="domain" description="TrmE-type G" evidence="9">
    <location>
        <begin position="222"/>
        <end position="384"/>
    </location>
</feature>
<keyword evidence="7" id="KW-0479">Metal-binding</keyword>
<feature type="binding site" evidence="7">
    <location>
        <position position="256"/>
    </location>
    <ligand>
        <name>K(+)</name>
        <dbReference type="ChEBI" id="CHEBI:29103"/>
    </ligand>
</feature>
<dbReference type="InterPro" id="IPR025867">
    <property type="entry name" value="MnmE_helical"/>
</dbReference>
<dbReference type="GO" id="GO:0046872">
    <property type="term" value="F:metal ion binding"/>
    <property type="evidence" value="ECO:0007669"/>
    <property type="project" value="UniProtKB-KW"/>
</dbReference>
<dbReference type="InterPro" id="IPR027266">
    <property type="entry name" value="TrmE/GcvT-like"/>
</dbReference>
<keyword evidence="6 7" id="KW-0342">GTP-binding</keyword>
<comment type="subunit">
    <text evidence="7">Homodimer. Heterotetramer of two MnmE and two MnmG subunits.</text>
</comment>
<feature type="binding site" evidence="7">
    <location>
        <position position="87"/>
    </location>
    <ligand>
        <name>(6S)-5-formyl-5,6,7,8-tetrahydrofolate</name>
        <dbReference type="ChEBI" id="CHEBI:57457"/>
    </ligand>
</feature>
<evidence type="ECO:0000256" key="4">
    <source>
        <dbReference type="ARBA" id="ARBA00022842"/>
    </source>
</evidence>
<dbReference type="InterPro" id="IPR027368">
    <property type="entry name" value="MnmE_dom2"/>
</dbReference>
<feature type="binding site" evidence="7">
    <location>
        <position position="251"/>
    </location>
    <ligand>
        <name>K(+)</name>
        <dbReference type="ChEBI" id="CHEBI:29103"/>
    </ligand>
</feature>
<feature type="binding site" evidence="7">
    <location>
        <position position="236"/>
    </location>
    <ligand>
        <name>Mg(2+)</name>
        <dbReference type="ChEBI" id="CHEBI:18420"/>
    </ligand>
</feature>
<evidence type="ECO:0000256" key="5">
    <source>
        <dbReference type="ARBA" id="ARBA00022958"/>
    </source>
</evidence>
<evidence type="ECO:0000256" key="3">
    <source>
        <dbReference type="ARBA" id="ARBA00022741"/>
    </source>
</evidence>
<dbReference type="Pfam" id="PF10396">
    <property type="entry name" value="TrmE_N"/>
    <property type="match status" value="1"/>
</dbReference>
<dbReference type="SUPFAM" id="SSF52540">
    <property type="entry name" value="P-loop containing nucleoside triphosphate hydrolases"/>
    <property type="match status" value="1"/>
</dbReference>
<dbReference type="CDD" id="cd14858">
    <property type="entry name" value="TrmE_N"/>
    <property type="match status" value="1"/>
</dbReference>
<keyword evidence="5 7" id="KW-0630">Potassium</keyword>
<dbReference type="InterPro" id="IPR027417">
    <property type="entry name" value="P-loop_NTPase"/>
</dbReference>
<dbReference type="Gene3D" id="3.40.50.300">
    <property type="entry name" value="P-loop containing nucleotide triphosphate hydrolases"/>
    <property type="match status" value="1"/>
</dbReference>
<comment type="function">
    <text evidence="7">Exhibits a very high intrinsic GTPase hydrolysis rate. Involved in the addition of a carboxymethylaminomethyl (cmnm) group at the wobble position (U34) of certain tRNAs, forming tRNA-cmnm(5)s(2)U34.</text>
</comment>
<feature type="binding site" evidence="7">
    <location>
        <position position="462"/>
    </location>
    <ligand>
        <name>(6S)-5-formyl-5,6,7,8-tetrahydrofolate</name>
        <dbReference type="ChEBI" id="CHEBI:57457"/>
    </ligand>
</feature>
<feature type="binding site" evidence="7">
    <location>
        <position position="126"/>
    </location>
    <ligand>
        <name>(6S)-5-formyl-5,6,7,8-tetrahydrofolate</name>
        <dbReference type="ChEBI" id="CHEBI:57457"/>
    </ligand>
</feature>
<evidence type="ECO:0000259" key="9">
    <source>
        <dbReference type="PROSITE" id="PS51709"/>
    </source>
</evidence>
<dbReference type="EMBL" id="DXCC01000025">
    <property type="protein sequence ID" value="HIZ15645.1"/>
    <property type="molecule type" value="Genomic_DNA"/>
</dbReference>
<dbReference type="GO" id="GO:0030488">
    <property type="term" value="P:tRNA methylation"/>
    <property type="evidence" value="ECO:0007669"/>
    <property type="project" value="TreeGrafter"/>
</dbReference>
<dbReference type="HAMAP" id="MF_00379">
    <property type="entry name" value="GTPase_MnmE"/>
    <property type="match status" value="1"/>
</dbReference>
<dbReference type="PANTHER" id="PTHR42714">
    <property type="entry name" value="TRNA MODIFICATION GTPASE GTPBP3"/>
    <property type="match status" value="1"/>
</dbReference>
<dbReference type="Pfam" id="PF01926">
    <property type="entry name" value="MMR_HSR1"/>
    <property type="match status" value="1"/>
</dbReference>
<evidence type="ECO:0000313" key="10">
    <source>
        <dbReference type="EMBL" id="HIZ15645.1"/>
    </source>
</evidence>
<dbReference type="Pfam" id="PF12631">
    <property type="entry name" value="MnmE_helical"/>
    <property type="match status" value="1"/>
</dbReference>
<dbReference type="InterPro" id="IPR005225">
    <property type="entry name" value="Small_GTP-bd"/>
</dbReference>
<dbReference type="Proteomes" id="UP000824014">
    <property type="component" value="Unassembled WGS sequence"/>
</dbReference>
<feature type="binding site" evidence="7">
    <location>
        <position position="232"/>
    </location>
    <ligand>
        <name>K(+)</name>
        <dbReference type="ChEBI" id="CHEBI:29103"/>
    </ligand>
</feature>
<dbReference type="InterPro" id="IPR004520">
    <property type="entry name" value="GTPase_MnmE"/>
</dbReference>
<dbReference type="EC" id="3.6.-.-" evidence="7"/>
<dbReference type="PANTHER" id="PTHR42714:SF2">
    <property type="entry name" value="TRNA MODIFICATION GTPASE GTPBP3, MITOCHONDRIAL"/>
    <property type="match status" value="1"/>
</dbReference>
<keyword evidence="3 7" id="KW-0547">Nucleotide-binding</keyword>
<evidence type="ECO:0000256" key="2">
    <source>
        <dbReference type="ARBA" id="ARBA00022694"/>
    </source>
</evidence>
<protein>
    <recommendedName>
        <fullName evidence="7">tRNA modification GTPase MnmE</fullName>
        <ecNumber evidence="7">3.6.-.-</ecNumber>
    </recommendedName>
</protein>
<dbReference type="CDD" id="cd04164">
    <property type="entry name" value="trmE"/>
    <property type="match status" value="1"/>
</dbReference>
<dbReference type="NCBIfam" id="NF003661">
    <property type="entry name" value="PRK05291.1-3"/>
    <property type="match status" value="1"/>
</dbReference>
<dbReference type="Gene3D" id="1.20.120.430">
    <property type="entry name" value="tRNA modification GTPase MnmE domain 2"/>
    <property type="match status" value="1"/>
</dbReference>
<sequence length="462" mass="50210">MFRHGDTIVAPATASGGALALIRISGPDALVLCDRCFRAKRGNRLAASEGYTAHFGTLNDPDGHFIDEVIVTVFRAPASYTGEETAEISCHGSRWIVSAILRTLIHHGARPAEAGEFTARAFLAGKLDLSQAEAVADLIASDNRAAHDMAATQLRGHYSDDLHALRAELLRLAALLELELDFSEEDVTFADRSELYRLLERIQQEIGRLTDSFALGNAIREGVAVAIVGEPNVGKSTLLNRLAGDDRAMVSDIAGTTRDTVEERITIGGIGFRFIDTAGIRQSDDPLEQMGIERTYRALDQARIVLFMADSHSSLSAEQAALLRRLTADPDRKVTLLLNKCDDPAQCPSPQLPTDITPAITLPLSAKYGYGIDRLTGWLTDCVDASAIFGGESVVSNVRHYDRLRHASETLTEARRALDDGLPTDLVAEEIRDVLRTIGEITGEITDNDILGEIFSKFCIGK</sequence>
<accession>A0A9D2IMB0</accession>
<feature type="binding site" evidence="7">
    <location>
        <begin position="251"/>
        <end position="257"/>
    </location>
    <ligand>
        <name>GTP</name>
        <dbReference type="ChEBI" id="CHEBI:37565"/>
    </ligand>
</feature>
<name>A0A9D2IMB0_9BACT</name>
<feature type="binding site" evidence="7">
    <location>
        <position position="23"/>
    </location>
    <ligand>
        <name>(6S)-5-formyl-5,6,7,8-tetrahydrofolate</name>
        <dbReference type="ChEBI" id="CHEBI:57457"/>
    </ligand>
</feature>
<evidence type="ECO:0000256" key="6">
    <source>
        <dbReference type="ARBA" id="ARBA00023134"/>
    </source>
</evidence>
<dbReference type="NCBIfam" id="TIGR00231">
    <property type="entry name" value="small_GTP"/>
    <property type="match status" value="1"/>
</dbReference>
<organism evidence="10 11">
    <name type="scientific">Candidatus Tidjanibacter faecipullorum</name>
    <dbReference type="NCBI Taxonomy" id="2838766"/>
    <lineage>
        <taxon>Bacteria</taxon>
        <taxon>Pseudomonadati</taxon>
        <taxon>Bacteroidota</taxon>
        <taxon>Bacteroidia</taxon>
        <taxon>Bacteroidales</taxon>
        <taxon>Rikenellaceae</taxon>
        <taxon>Tidjanibacter</taxon>
    </lineage>
</organism>
<evidence type="ECO:0000256" key="1">
    <source>
        <dbReference type="ARBA" id="ARBA00011043"/>
    </source>
</evidence>
<feature type="binding site" evidence="7">
    <location>
        <begin position="232"/>
        <end position="237"/>
    </location>
    <ligand>
        <name>GTP</name>
        <dbReference type="ChEBI" id="CHEBI:37565"/>
    </ligand>
</feature>
<dbReference type="NCBIfam" id="TIGR00450">
    <property type="entry name" value="mnmE_trmE_thdF"/>
    <property type="match status" value="1"/>
</dbReference>
<evidence type="ECO:0000256" key="8">
    <source>
        <dbReference type="RuleBase" id="RU003313"/>
    </source>
</evidence>
<keyword evidence="4 7" id="KW-0460">Magnesium</keyword>
<dbReference type="InterPro" id="IPR018948">
    <property type="entry name" value="GTP-bd_TrmE_N"/>
</dbReference>
<comment type="similarity">
    <text evidence="1 7 8">Belongs to the TRAFAC class TrmE-Era-EngA-EngB-Septin-like GTPase superfamily. TrmE GTPase family.</text>
</comment>
<comment type="cofactor">
    <cofactor evidence="7">
        <name>K(+)</name>
        <dbReference type="ChEBI" id="CHEBI:29103"/>
    </cofactor>
    <text evidence="7">Binds 1 potassium ion per subunit.</text>
</comment>
<dbReference type="InterPro" id="IPR031168">
    <property type="entry name" value="G_TrmE"/>
</dbReference>
<dbReference type="GO" id="GO:0002098">
    <property type="term" value="P:tRNA wobble uridine modification"/>
    <property type="evidence" value="ECO:0007669"/>
    <property type="project" value="TreeGrafter"/>
</dbReference>
<dbReference type="GO" id="GO:0003924">
    <property type="term" value="F:GTPase activity"/>
    <property type="evidence" value="ECO:0007669"/>
    <property type="project" value="UniProtKB-UniRule"/>
</dbReference>
<dbReference type="InterPro" id="IPR006073">
    <property type="entry name" value="GTP-bd"/>
</dbReference>
<comment type="caution">
    <text evidence="7">Lacks conserved residue(s) required for the propagation of feature annotation.</text>
</comment>
<keyword evidence="7" id="KW-0963">Cytoplasm</keyword>
<reference evidence="10" key="2">
    <citation type="submission" date="2021-04" db="EMBL/GenBank/DDBJ databases">
        <authorList>
            <person name="Gilroy R."/>
        </authorList>
    </citation>
    <scope>NUCLEOTIDE SEQUENCE</scope>
    <source>
        <strain evidence="10">ChiHjej11B10-19426</strain>
    </source>
</reference>
<evidence type="ECO:0000256" key="7">
    <source>
        <dbReference type="HAMAP-Rule" id="MF_00379"/>
    </source>
</evidence>
<keyword evidence="7 10" id="KW-0378">Hydrolase</keyword>
<feature type="binding site" evidence="7">
    <location>
        <position position="253"/>
    </location>
    <ligand>
        <name>K(+)</name>
        <dbReference type="ChEBI" id="CHEBI:29103"/>
    </ligand>
</feature>
<dbReference type="Gene3D" id="3.30.1360.120">
    <property type="entry name" value="Probable tRNA modification gtpase trme, domain 1"/>
    <property type="match status" value="1"/>
</dbReference>
<proteinExistence type="inferred from homology"/>
<reference evidence="10" key="1">
    <citation type="journal article" date="2021" name="PeerJ">
        <title>Extensive microbial diversity within the chicken gut microbiome revealed by metagenomics and culture.</title>
        <authorList>
            <person name="Gilroy R."/>
            <person name="Ravi A."/>
            <person name="Getino M."/>
            <person name="Pursley I."/>
            <person name="Horton D.L."/>
            <person name="Alikhan N.F."/>
            <person name="Baker D."/>
            <person name="Gharbi K."/>
            <person name="Hall N."/>
            <person name="Watson M."/>
            <person name="Adriaenssens E.M."/>
            <person name="Foster-Nyarko E."/>
            <person name="Jarju S."/>
            <person name="Secka A."/>
            <person name="Antonio M."/>
            <person name="Oren A."/>
            <person name="Chaudhuri R.R."/>
            <person name="La Ragione R."/>
            <person name="Hildebrand F."/>
            <person name="Pallen M.J."/>
        </authorList>
    </citation>
    <scope>NUCLEOTIDE SEQUENCE</scope>
    <source>
        <strain evidence="10">ChiHjej11B10-19426</strain>
    </source>
</reference>
<comment type="subcellular location">
    <subcellularLocation>
        <location evidence="7">Cytoplasm</location>
    </subcellularLocation>
</comment>